<proteinExistence type="predicted"/>
<comment type="caution">
    <text evidence="1">The sequence shown here is derived from an EMBL/GenBank/DDBJ whole genome shotgun (WGS) entry which is preliminary data.</text>
</comment>
<sequence length="316" mass="36533">MIVGSAVKMARSIFPDPVQNWLKHAVYCRNCHLDPSRYRAELSRWCWLLGSGRCDLAQPRTMIDKINWMKLYDSTPLKGRLADKYLVREWVAQRIGREYLVPLLGVWDCPGQIDFYALPDQFVLKVTHGSGWNIIVPDRSRLDIADARRRLAEWLTRRQAMKGGFEMHYEYCRPRIVCEKYLQDGTGGLRDYKFMVFDGVVQFAFTVDRLPGGTFRGTYLPDWTRAPFEYTCQAKRAQDVPAPRRLEEMLAISQELGKGFACVRVDLHEVDGRVLFGEMTFTDADGLAKFLPPSYDREFGDRIVLPDKKPFKGVML</sequence>
<dbReference type="InterPro" id="IPR029465">
    <property type="entry name" value="ATPgrasp_TupA"/>
</dbReference>
<organism evidence="1 2">
    <name type="scientific">Actinomyces bowdenii</name>
    <dbReference type="NCBI Taxonomy" id="131109"/>
    <lineage>
        <taxon>Bacteria</taxon>
        <taxon>Bacillati</taxon>
        <taxon>Actinomycetota</taxon>
        <taxon>Actinomycetes</taxon>
        <taxon>Actinomycetales</taxon>
        <taxon>Actinomycetaceae</taxon>
        <taxon>Actinomyces</taxon>
    </lineage>
</organism>
<keyword evidence="1" id="KW-0808">Transferase</keyword>
<gene>
    <name evidence="1" type="ORF">EII10_04265</name>
</gene>
<evidence type="ECO:0000313" key="2">
    <source>
        <dbReference type="Proteomes" id="UP000271272"/>
    </source>
</evidence>
<protein>
    <submittedName>
        <fullName evidence="1">Glycosyl transferase</fullName>
    </submittedName>
</protein>
<dbReference type="Pfam" id="PF14305">
    <property type="entry name" value="ATPgrasp_TupA"/>
    <property type="match status" value="1"/>
</dbReference>
<evidence type="ECO:0000313" key="1">
    <source>
        <dbReference type="EMBL" id="RRD29918.1"/>
    </source>
</evidence>
<name>A0A3P1V801_9ACTO</name>
<dbReference type="Proteomes" id="UP000271272">
    <property type="component" value="Unassembled WGS sequence"/>
</dbReference>
<dbReference type="GO" id="GO:0016740">
    <property type="term" value="F:transferase activity"/>
    <property type="evidence" value="ECO:0007669"/>
    <property type="project" value="UniProtKB-KW"/>
</dbReference>
<dbReference type="EMBL" id="RQZC01000004">
    <property type="protein sequence ID" value="RRD29918.1"/>
    <property type="molecule type" value="Genomic_DNA"/>
</dbReference>
<keyword evidence="2" id="KW-1185">Reference proteome</keyword>
<dbReference type="OrthoDB" id="9791827at2"/>
<accession>A0A3P1V801</accession>
<reference evidence="1 2" key="1">
    <citation type="submission" date="2018-11" db="EMBL/GenBank/DDBJ databases">
        <title>Genomes From Bacteria Associated with the Canine Oral Cavity: a Test Case for Automated Genome-Based Taxonomic Assignment.</title>
        <authorList>
            <person name="Coil D.A."/>
            <person name="Jospin G."/>
            <person name="Darling A.E."/>
            <person name="Wallis C."/>
            <person name="Davis I.J."/>
            <person name="Harris S."/>
            <person name="Eisen J.A."/>
            <person name="Holcombe L.J."/>
            <person name="O'Flynn C."/>
        </authorList>
    </citation>
    <scope>NUCLEOTIDE SEQUENCE [LARGE SCALE GENOMIC DNA]</scope>
    <source>
        <strain evidence="1 2">OH5050</strain>
    </source>
</reference>
<dbReference type="AlphaFoldDB" id="A0A3P1V801"/>